<dbReference type="RefSeq" id="WP_126167490.1">
    <property type="nucleotide sequence ID" value="NZ_JAKUDL010000002.1"/>
</dbReference>
<name>A0AAJ1BFG2_9GAMM</name>
<reference evidence="1 2" key="1">
    <citation type="submission" date="2022-02" db="EMBL/GenBank/DDBJ databases">
        <title>The genome sequence of Shewanella sp. 3B26.</title>
        <authorList>
            <person name="Du J."/>
        </authorList>
    </citation>
    <scope>NUCLEOTIDE SEQUENCE [LARGE SCALE GENOMIC DNA]</scope>
    <source>
        <strain evidence="1 2">3B26</strain>
    </source>
</reference>
<proteinExistence type="predicted"/>
<protein>
    <submittedName>
        <fullName evidence="1">Uncharacterized protein</fullName>
    </submittedName>
</protein>
<accession>A0AAJ1BFG2</accession>
<comment type="caution">
    <text evidence="1">The sequence shown here is derived from an EMBL/GenBank/DDBJ whole genome shotgun (WGS) entry which is preliminary data.</text>
</comment>
<keyword evidence="2" id="KW-1185">Reference proteome</keyword>
<dbReference type="AlphaFoldDB" id="A0AAJ1BFG2"/>
<dbReference type="Proteomes" id="UP001297581">
    <property type="component" value="Unassembled WGS sequence"/>
</dbReference>
<gene>
    <name evidence="1" type="ORF">MJ923_05730</name>
</gene>
<dbReference type="EMBL" id="JAKUDL010000002">
    <property type="protein sequence ID" value="MCH4293802.1"/>
    <property type="molecule type" value="Genomic_DNA"/>
</dbReference>
<organism evidence="1 2">
    <name type="scientific">Shewanella zhuhaiensis</name>
    <dbReference type="NCBI Taxonomy" id="2919576"/>
    <lineage>
        <taxon>Bacteria</taxon>
        <taxon>Pseudomonadati</taxon>
        <taxon>Pseudomonadota</taxon>
        <taxon>Gammaproteobacteria</taxon>
        <taxon>Alteromonadales</taxon>
        <taxon>Shewanellaceae</taxon>
        <taxon>Shewanella</taxon>
    </lineage>
</organism>
<evidence type="ECO:0000313" key="1">
    <source>
        <dbReference type="EMBL" id="MCH4293802.1"/>
    </source>
</evidence>
<evidence type="ECO:0000313" key="2">
    <source>
        <dbReference type="Proteomes" id="UP001297581"/>
    </source>
</evidence>
<sequence length="99" mass="11019">MTELTPPPHDNANPLHKAQLLRCAHAFRLGQEALAASLWQDIISALAANHGLMANSDFIALLPQMLAAQERKDWLGLADNIEYELLDICQQLHSEGNHR</sequence>